<accession>A0AAV5TLJ1</accession>
<evidence type="ECO:0000256" key="1">
    <source>
        <dbReference type="ARBA" id="ARBA00023015"/>
    </source>
</evidence>
<dbReference type="AlphaFoldDB" id="A0AAV5TLJ1"/>
<dbReference type="InterPro" id="IPR000536">
    <property type="entry name" value="Nucl_hrmn_rcpt_lig-bd"/>
</dbReference>
<evidence type="ECO:0000256" key="3">
    <source>
        <dbReference type="ARBA" id="ARBA00023170"/>
    </source>
</evidence>
<evidence type="ECO:0000256" key="2">
    <source>
        <dbReference type="ARBA" id="ARBA00023163"/>
    </source>
</evidence>
<proteinExistence type="predicted"/>
<keyword evidence="2" id="KW-0804">Transcription</keyword>
<dbReference type="Pfam" id="PF00104">
    <property type="entry name" value="Hormone_recep"/>
    <property type="match status" value="1"/>
</dbReference>
<evidence type="ECO:0000313" key="6">
    <source>
        <dbReference type="Proteomes" id="UP001432027"/>
    </source>
</evidence>
<dbReference type="EMBL" id="BTSX01000004">
    <property type="protein sequence ID" value="GMS95073.1"/>
    <property type="molecule type" value="Genomic_DNA"/>
</dbReference>
<evidence type="ECO:0000313" key="5">
    <source>
        <dbReference type="EMBL" id="GMS95073.1"/>
    </source>
</evidence>
<protein>
    <recommendedName>
        <fullName evidence="4">NR LBD domain-containing protein</fullName>
    </recommendedName>
</protein>
<feature type="domain" description="NR LBD" evidence="4">
    <location>
        <begin position="8"/>
        <end position="66"/>
    </location>
</feature>
<dbReference type="Proteomes" id="UP001432027">
    <property type="component" value="Unassembled WGS sequence"/>
</dbReference>
<dbReference type="PANTHER" id="PTHR46011:SF6">
    <property type="entry name" value="HIGH ZINC ACTIVATED NUCLEAR RECEPTOR PROTEIN"/>
    <property type="match status" value="1"/>
</dbReference>
<dbReference type="GO" id="GO:0005634">
    <property type="term" value="C:nucleus"/>
    <property type="evidence" value="ECO:0007669"/>
    <property type="project" value="TreeGrafter"/>
</dbReference>
<sequence>MLSYLHYLFGKSILPEHIDSLCDSVRQRVFEGLKKYYQDELKMDDYSVRLGNLITFEHTLQNDYSQR</sequence>
<organism evidence="5 6">
    <name type="scientific">Pristionchus entomophagus</name>
    <dbReference type="NCBI Taxonomy" id="358040"/>
    <lineage>
        <taxon>Eukaryota</taxon>
        <taxon>Metazoa</taxon>
        <taxon>Ecdysozoa</taxon>
        <taxon>Nematoda</taxon>
        <taxon>Chromadorea</taxon>
        <taxon>Rhabditida</taxon>
        <taxon>Rhabditina</taxon>
        <taxon>Diplogasteromorpha</taxon>
        <taxon>Diplogasteroidea</taxon>
        <taxon>Neodiplogasteridae</taxon>
        <taxon>Pristionchus</taxon>
    </lineage>
</organism>
<keyword evidence="6" id="KW-1185">Reference proteome</keyword>
<dbReference type="GO" id="GO:0003700">
    <property type="term" value="F:DNA-binding transcription factor activity"/>
    <property type="evidence" value="ECO:0007669"/>
    <property type="project" value="TreeGrafter"/>
</dbReference>
<name>A0AAV5TLJ1_9BILA</name>
<reference evidence="5" key="1">
    <citation type="submission" date="2023-10" db="EMBL/GenBank/DDBJ databases">
        <title>Genome assembly of Pristionchus species.</title>
        <authorList>
            <person name="Yoshida K."/>
            <person name="Sommer R.J."/>
        </authorList>
    </citation>
    <scope>NUCLEOTIDE SEQUENCE</scope>
    <source>
        <strain evidence="5">RS0144</strain>
    </source>
</reference>
<gene>
    <name evidence="5" type="ORF">PENTCL1PPCAC_17248</name>
</gene>
<keyword evidence="3" id="KW-0675">Receptor</keyword>
<keyword evidence="1" id="KW-0805">Transcription regulation</keyword>
<comment type="caution">
    <text evidence="5">The sequence shown here is derived from an EMBL/GenBank/DDBJ whole genome shotgun (WGS) entry which is preliminary data.</text>
</comment>
<dbReference type="PANTHER" id="PTHR46011">
    <property type="entry name" value="NUCLEAR HORMONE RECEPTOR FAMILY MEMBER NHR-86-RELATED"/>
    <property type="match status" value="1"/>
</dbReference>
<evidence type="ECO:0000259" key="4">
    <source>
        <dbReference type="Pfam" id="PF00104"/>
    </source>
</evidence>